<dbReference type="GO" id="GO:0008716">
    <property type="term" value="F:D-alanine-D-alanine ligase activity"/>
    <property type="evidence" value="ECO:0007669"/>
    <property type="project" value="UniProtKB-UniRule"/>
</dbReference>
<feature type="binding site" evidence="14">
    <location>
        <position position="270"/>
    </location>
    <ligand>
        <name>Mg(2+)</name>
        <dbReference type="ChEBI" id="CHEBI:18420"/>
        <label>2</label>
    </ligand>
</feature>
<evidence type="ECO:0000256" key="2">
    <source>
        <dbReference type="ARBA" id="ARBA00004496"/>
    </source>
</evidence>
<accession>I0IQB4</accession>
<dbReference type="Gene3D" id="3.40.50.20">
    <property type="match status" value="1"/>
</dbReference>
<organism evidence="17 18">
    <name type="scientific">Leptospirillum ferrooxidans (strain C2-3)</name>
    <dbReference type="NCBI Taxonomy" id="1162668"/>
    <lineage>
        <taxon>Bacteria</taxon>
        <taxon>Pseudomonadati</taxon>
        <taxon>Nitrospirota</taxon>
        <taxon>Nitrospiria</taxon>
        <taxon>Nitrospirales</taxon>
        <taxon>Nitrospiraceae</taxon>
        <taxon>Leptospirillum</taxon>
    </lineage>
</organism>
<keyword evidence="14" id="KW-0464">Manganese</keyword>
<evidence type="ECO:0000256" key="1">
    <source>
        <dbReference type="ARBA" id="ARBA00001936"/>
    </source>
</evidence>
<dbReference type="SUPFAM" id="SSF52440">
    <property type="entry name" value="PreATP-grasp domain"/>
    <property type="match status" value="1"/>
</dbReference>
<dbReference type="GO" id="GO:0005524">
    <property type="term" value="F:ATP binding"/>
    <property type="evidence" value="ECO:0007669"/>
    <property type="project" value="UniProtKB-UniRule"/>
</dbReference>
<keyword evidence="5 13" id="KW-0963">Cytoplasm</keyword>
<dbReference type="PROSITE" id="PS50975">
    <property type="entry name" value="ATP_GRASP"/>
    <property type="match status" value="1"/>
</dbReference>
<feature type="binding site" evidence="14">
    <location>
        <position position="268"/>
    </location>
    <ligand>
        <name>Mg(2+)</name>
        <dbReference type="ChEBI" id="CHEBI:18420"/>
        <label>2</label>
    </ligand>
</feature>
<feature type="binding site" evidence="14">
    <location>
        <position position="268"/>
    </location>
    <ligand>
        <name>Mg(2+)</name>
        <dbReference type="ChEBI" id="CHEBI:18420"/>
        <label>1</label>
    </ligand>
</feature>
<evidence type="ECO:0000313" key="18">
    <source>
        <dbReference type="Proteomes" id="UP000007382"/>
    </source>
</evidence>
<dbReference type="InterPro" id="IPR013815">
    <property type="entry name" value="ATP_grasp_subdomain_1"/>
</dbReference>
<dbReference type="HAMAP" id="MF_00047">
    <property type="entry name" value="Dala_Dala_lig"/>
    <property type="match status" value="1"/>
</dbReference>
<keyword evidence="14" id="KW-0460">Magnesium</keyword>
<dbReference type="GO" id="GO:0005737">
    <property type="term" value="C:cytoplasm"/>
    <property type="evidence" value="ECO:0007669"/>
    <property type="project" value="UniProtKB-SubCell"/>
</dbReference>
<evidence type="ECO:0000256" key="3">
    <source>
        <dbReference type="ARBA" id="ARBA00010871"/>
    </source>
</evidence>
<dbReference type="GO" id="GO:0009252">
    <property type="term" value="P:peptidoglycan biosynthetic process"/>
    <property type="evidence" value="ECO:0007669"/>
    <property type="project" value="UniProtKB-UniRule"/>
</dbReference>
<dbReference type="InterPro" id="IPR016185">
    <property type="entry name" value="PreATP-grasp_dom_sf"/>
</dbReference>
<comment type="cofactor">
    <cofactor evidence="14">
        <name>Mg(2+)</name>
        <dbReference type="ChEBI" id="CHEBI:18420"/>
    </cofactor>
    <cofactor evidence="14">
        <name>Mn(2+)</name>
        <dbReference type="ChEBI" id="CHEBI:29035"/>
    </cofactor>
    <text evidence="14">Binds 2 magnesium or manganese ions per subunit.</text>
</comment>
<reference evidence="18" key="2">
    <citation type="submission" date="2012-03" db="EMBL/GenBank/DDBJ databases">
        <title>The complete genome sequence of the pioneer microbe on fresh volcanic deposit, Leptospirillum ferrooxidans strain C2-3.</title>
        <authorList>
            <person name="Fujimura R."/>
            <person name="Sato Y."/>
            <person name="Nishizawa T."/>
            <person name="Nanba K."/>
            <person name="Oshima K."/>
            <person name="Hattori M."/>
            <person name="Kamijo T."/>
            <person name="Ohta H."/>
        </authorList>
    </citation>
    <scope>NUCLEOTIDE SEQUENCE [LARGE SCALE GENOMIC DNA]</scope>
    <source>
        <strain evidence="18">C2-3</strain>
    </source>
</reference>
<dbReference type="RefSeq" id="WP_014449947.1">
    <property type="nucleotide sequence ID" value="NC_017094.1"/>
</dbReference>
<dbReference type="AlphaFoldDB" id="I0IQB4"/>
<dbReference type="OrthoDB" id="9813261at2"/>
<proteinExistence type="inferred from homology"/>
<evidence type="ECO:0000256" key="8">
    <source>
        <dbReference type="ARBA" id="ARBA00022840"/>
    </source>
</evidence>
<dbReference type="GO" id="GO:0071555">
    <property type="term" value="P:cell wall organization"/>
    <property type="evidence" value="ECO:0007669"/>
    <property type="project" value="UniProtKB-KW"/>
</dbReference>
<comment type="cofactor">
    <cofactor evidence="1">
        <name>Mn(2+)</name>
        <dbReference type="ChEBI" id="CHEBI:29035"/>
    </cofactor>
</comment>
<evidence type="ECO:0000256" key="5">
    <source>
        <dbReference type="ARBA" id="ARBA00022490"/>
    </source>
</evidence>
<dbReference type="KEGG" id="lfc:LFE_1784"/>
<dbReference type="InterPro" id="IPR011761">
    <property type="entry name" value="ATP-grasp"/>
</dbReference>
<comment type="similarity">
    <text evidence="3 13">Belongs to the D-alanine--D-alanine ligase family.</text>
</comment>
<name>I0IQB4_LEPFC</name>
<comment type="pathway">
    <text evidence="13">Cell wall biogenesis; peptidoglycan biosynthesis.</text>
</comment>
<comment type="subcellular location">
    <subcellularLocation>
        <location evidence="2 13">Cytoplasm</location>
    </subcellularLocation>
</comment>
<dbReference type="PANTHER" id="PTHR23132">
    <property type="entry name" value="D-ALANINE--D-ALANINE LIGASE"/>
    <property type="match status" value="1"/>
</dbReference>
<dbReference type="eggNOG" id="COG1181">
    <property type="taxonomic scope" value="Bacteria"/>
</dbReference>
<dbReference type="GO" id="GO:0046872">
    <property type="term" value="F:metal ion binding"/>
    <property type="evidence" value="ECO:0007669"/>
    <property type="project" value="UniProtKB-KW"/>
</dbReference>
<evidence type="ECO:0000256" key="7">
    <source>
        <dbReference type="ARBA" id="ARBA00022741"/>
    </source>
</evidence>
<evidence type="ECO:0000259" key="16">
    <source>
        <dbReference type="PROSITE" id="PS50975"/>
    </source>
</evidence>
<sequence>MVSRFGRVAVLYGGDSPEAEVSRMTGEGVLSVLSSLSVVARGMEVGPGLPALLSEFHPDACFLATHGGKGENGALQGLLEVMEIPYTGTGVLGSALGMSKSVSRKLFRSGGLVVPETLEFSSKDFPRDLALPFPYPVIVKPESAGSSIGILKVDSPECLRDAISDAMSHSSKVLVEPFLVGREIQVGLLFGEPIGIIEVVPDPKEPFYTFSSKYQPGGSRHLFPAAVTEPEEKALHHAASVAWDLLDLRGVARLDTILLPSGDVVVLEMNTLPGMTKTSLLPEIAMGMGIPFPDLVCRILNGACLDSAPVSQLKQ</sequence>
<evidence type="ECO:0000256" key="12">
    <source>
        <dbReference type="ARBA" id="ARBA00047614"/>
    </source>
</evidence>
<dbReference type="UniPathway" id="UPA00219"/>
<dbReference type="PATRIC" id="fig|1162668.3.peg.2119"/>
<evidence type="ECO:0000256" key="9">
    <source>
        <dbReference type="ARBA" id="ARBA00022960"/>
    </source>
</evidence>
<keyword evidence="14" id="KW-0479">Metal-binding</keyword>
<dbReference type="PROSITE" id="PS00844">
    <property type="entry name" value="DALA_DALA_LIGASE_2"/>
    <property type="match status" value="1"/>
</dbReference>
<comment type="catalytic activity">
    <reaction evidence="12 13">
        <text>2 D-alanine + ATP = D-alanyl-D-alanine + ADP + phosphate + H(+)</text>
        <dbReference type="Rhea" id="RHEA:11224"/>
        <dbReference type="ChEBI" id="CHEBI:15378"/>
        <dbReference type="ChEBI" id="CHEBI:30616"/>
        <dbReference type="ChEBI" id="CHEBI:43474"/>
        <dbReference type="ChEBI" id="CHEBI:57416"/>
        <dbReference type="ChEBI" id="CHEBI:57822"/>
        <dbReference type="ChEBI" id="CHEBI:456216"/>
        <dbReference type="EC" id="6.3.2.4"/>
    </reaction>
</comment>
<evidence type="ECO:0000256" key="4">
    <source>
        <dbReference type="ARBA" id="ARBA00012216"/>
    </source>
</evidence>
<evidence type="ECO:0000256" key="11">
    <source>
        <dbReference type="ARBA" id="ARBA00023316"/>
    </source>
</evidence>
<dbReference type="InterPro" id="IPR011095">
    <property type="entry name" value="Dala_Dala_lig_C"/>
</dbReference>
<keyword evidence="11 13" id="KW-0961">Cell wall biogenesis/degradation</keyword>
<keyword evidence="6 13" id="KW-0436">Ligase</keyword>
<dbReference type="PANTHER" id="PTHR23132:SF23">
    <property type="entry name" value="D-ALANINE--D-ALANINE LIGASE B"/>
    <property type="match status" value="1"/>
</dbReference>
<gene>
    <name evidence="13" type="primary">ddl</name>
    <name evidence="17" type="ordered locus">LFE_1784</name>
</gene>
<keyword evidence="7 15" id="KW-0547">Nucleotide-binding</keyword>
<dbReference type="GO" id="GO:0008360">
    <property type="term" value="P:regulation of cell shape"/>
    <property type="evidence" value="ECO:0007669"/>
    <property type="project" value="UniProtKB-KW"/>
</dbReference>
<keyword evidence="9 13" id="KW-0133">Cell shape</keyword>
<dbReference type="Pfam" id="PF07478">
    <property type="entry name" value="Dala_Dala_lig_C"/>
    <property type="match status" value="1"/>
</dbReference>
<evidence type="ECO:0000256" key="6">
    <source>
        <dbReference type="ARBA" id="ARBA00022598"/>
    </source>
</evidence>
<feature type="binding site" evidence="14">
    <location>
        <position position="255"/>
    </location>
    <ligand>
        <name>Mg(2+)</name>
        <dbReference type="ChEBI" id="CHEBI:18420"/>
        <label>1</label>
    </ligand>
</feature>
<keyword evidence="18" id="KW-1185">Reference proteome</keyword>
<dbReference type="Pfam" id="PF01820">
    <property type="entry name" value="Dala_Dala_lig_N"/>
    <property type="match status" value="1"/>
</dbReference>
<dbReference type="PIRSF" id="PIRSF039102">
    <property type="entry name" value="Ddl/VanB"/>
    <property type="match status" value="1"/>
</dbReference>
<dbReference type="Proteomes" id="UP000007382">
    <property type="component" value="Chromosome"/>
</dbReference>
<protein>
    <recommendedName>
        <fullName evidence="4 13">D-alanine--D-alanine ligase</fullName>
        <ecNumber evidence="4 13">6.3.2.4</ecNumber>
    </recommendedName>
    <alternativeName>
        <fullName evidence="13">D-Ala-D-Ala ligase</fullName>
    </alternativeName>
    <alternativeName>
        <fullName evidence="13">D-alanylalanine synthetase</fullName>
    </alternativeName>
</protein>
<evidence type="ECO:0000256" key="10">
    <source>
        <dbReference type="ARBA" id="ARBA00022984"/>
    </source>
</evidence>
<reference evidence="17 18" key="1">
    <citation type="journal article" date="2012" name="J. Bacteriol.">
        <title>Complete Genome Sequence of Leptospirillum ferrooxidans Strain C2-3, Isolated from a Fresh Volcanic Ash Deposit on the Island of Miyake, Japan.</title>
        <authorList>
            <person name="Fujimura R."/>
            <person name="Sato Y."/>
            <person name="Nishizawa T."/>
            <person name="Oshima K."/>
            <person name="Kim S.-W."/>
            <person name="Hattori M."/>
            <person name="Kamijo T."/>
            <person name="Ohta H."/>
        </authorList>
    </citation>
    <scope>NUCLEOTIDE SEQUENCE [LARGE SCALE GENOMIC DNA]</scope>
    <source>
        <strain evidence="17 18">C2-3</strain>
    </source>
</reference>
<dbReference type="Gene3D" id="3.30.1490.20">
    <property type="entry name" value="ATP-grasp fold, A domain"/>
    <property type="match status" value="1"/>
</dbReference>
<dbReference type="NCBIfam" id="NF002378">
    <property type="entry name" value="PRK01372.1"/>
    <property type="match status" value="1"/>
</dbReference>
<dbReference type="PROSITE" id="PS00843">
    <property type="entry name" value="DALA_DALA_LIGASE_1"/>
    <property type="match status" value="1"/>
</dbReference>
<dbReference type="SUPFAM" id="SSF56059">
    <property type="entry name" value="Glutathione synthetase ATP-binding domain-like"/>
    <property type="match status" value="1"/>
</dbReference>
<dbReference type="InterPro" id="IPR005905">
    <property type="entry name" value="D_ala_D_ala"/>
</dbReference>
<evidence type="ECO:0000256" key="14">
    <source>
        <dbReference type="PIRSR" id="PIRSR039102-3"/>
    </source>
</evidence>
<comment type="function">
    <text evidence="13">Cell wall formation.</text>
</comment>
<evidence type="ECO:0000256" key="15">
    <source>
        <dbReference type="PROSITE-ProRule" id="PRU00409"/>
    </source>
</evidence>
<feature type="domain" description="ATP-grasp" evidence="16">
    <location>
        <begin position="104"/>
        <end position="301"/>
    </location>
</feature>
<dbReference type="HOGENOM" id="CLU_039268_2_0_0"/>
<keyword evidence="10 13" id="KW-0573">Peptidoglycan synthesis</keyword>
<evidence type="ECO:0000256" key="13">
    <source>
        <dbReference type="HAMAP-Rule" id="MF_00047"/>
    </source>
</evidence>
<dbReference type="Gene3D" id="3.30.470.20">
    <property type="entry name" value="ATP-grasp fold, B domain"/>
    <property type="match status" value="1"/>
</dbReference>
<dbReference type="EMBL" id="AP012342">
    <property type="protein sequence ID" value="BAM07463.1"/>
    <property type="molecule type" value="Genomic_DNA"/>
</dbReference>
<dbReference type="STRING" id="1162668.LFE_1784"/>
<evidence type="ECO:0000313" key="17">
    <source>
        <dbReference type="EMBL" id="BAM07463.1"/>
    </source>
</evidence>
<keyword evidence="8 15" id="KW-0067">ATP-binding</keyword>
<dbReference type="InterPro" id="IPR000291">
    <property type="entry name" value="D-Ala_lig_Van_CS"/>
</dbReference>
<dbReference type="EC" id="6.3.2.4" evidence="4 13"/>
<dbReference type="InterPro" id="IPR011127">
    <property type="entry name" value="Dala_Dala_lig_N"/>
</dbReference>